<evidence type="ECO:0000313" key="6">
    <source>
        <dbReference type="EMBL" id="BCB87260.1"/>
    </source>
</evidence>
<dbReference type="InterPro" id="IPR039430">
    <property type="entry name" value="Thymidylate_kin-like_dom"/>
</dbReference>
<dbReference type="Pfam" id="PF02223">
    <property type="entry name" value="Thymidylate_kin"/>
    <property type="match status" value="1"/>
</dbReference>
<dbReference type="GO" id="GO:0006227">
    <property type="term" value="P:dUDP biosynthetic process"/>
    <property type="evidence" value="ECO:0007669"/>
    <property type="project" value="TreeGrafter"/>
</dbReference>
<reference evidence="6 7" key="1">
    <citation type="submission" date="2020-03" db="EMBL/GenBank/DDBJ databases">
        <title>Whole genome shotgun sequence of Phytohabitans suffuscus NBRC 105367.</title>
        <authorList>
            <person name="Komaki H."/>
            <person name="Tamura T."/>
        </authorList>
    </citation>
    <scope>NUCLEOTIDE SEQUENCE [LARGE SCALE GENOMIC DNA]</scope>
    <source>
        <strain evidence="6 7">NBRC 105367</strain>
    </source>
</reference>
<dbReference type="GO" id="GO:0005737">
    <property type="term" value="C:cytoplasm"/>
    <property type="evidence" value="ECO:0007669"/>
    <property type="project" value="TreeGrafter"/>
</dbReference>
<name>A0A6F8YMD5_9ACTN</name>
<dbReference type="KEGG" id="psuu:Psuf_045730"/>
<dbReference type="SUPFAM" id="SSF52540">
    <property type="entry name" value="P-loop containing nucleoside triphosphate hydrolases"/>
    <property type="match status" value="1"/>
</dbReference>
<dbReference type="GO" id="GO:0006233">
    <property type="term" value="P:dTDP biosynthetic process"/>
    <property type="evidence" value="ECO:0007669"/>
    <property type="project" value="TreeGrafter"/>
</dbReference>
<dbReference type="InterPro" id="IPR027417">
    <property type="entry name" value="P-loop_NTPase"/>
</dbReference>
<evidence type="ECO:0000256" key="1">
    <source>
        <dbReference type="ARBA" id="ARBA00009776"/>
    </source>
</evidence>
<organism evidence="6 7">
    <name type="scientific">Phytohabitans suffuscus</name>
    <dbReference type="NCBI Taxonomy" id="624315"/>
    <lineage>
        <taxon>Bacteria</taxon>
        <taxon>Bacillati</taxon>
        <taxon>Actinomycetota</taxon>
        <taxon>Actinomycetes</taxon>
        <taxon>Micromonosporales</taxon>
        <taxon>Micromonosporaceae</taxon>
    </lineage>
</organism>
<evidence type="ECO:0000256" key="4">
    <source>
        <dbReference type="ARBA" id="ARBA00022840"/>
    </source>
</evidence>
<dbReference type="PANTHER" id="PTHR10344:SF4">
    <property type="entry name" value="UMP-CMP KINASE 2, MITOCHONDRIAL"/>
    <property type="match status" value="1"/>
</dbReference>
<dbReference type="EMBL" id="AP022871">
    <property type="protein sequence ID" value="BCB87260.1"/>
    <property type="molecule type" value="Genomic_DNA"/>
</dbReference>
<keyword evidence="3" id="KW-0547">Nucleotide-binding</keyword>
<keyword evidence="4" id="KW-0067">ATP-binding</keyword>
<dbReference type="GO" id="GO:0005524">
    <property type="term" value="F:ATP binding"/>
    <property type="evidence" value="ECO:0007669"/>
    <property type="project" value="UniProtKB-KW"/>
</dbReference>
<proteinExistence type="inferred from homology"/>
<dbReference type="PANTHER" id="PTHR10344">
    <property type="entry name" value="THYMIDYLATE KINASE"/>
    <property type="match status" value="1"/>
</dbReference>
<accession>A0A6F8YMD5</accession>
<dbReference type="GO" id="GO:0006235">
    <property type="term" value="P:dTTP biosynthetic process"/>
    <property type="evidence" value="ECO:0007669"/>
    <property type="project" value="TreeGrafter"/>
</dbReference>
<dbReference type="Gene3D" id="3.40.50.300">
    <property type="entry name" value="P-loop containing nucleotide triphosphate hydrolases"/>
    <property type="match status" value="1"/>
</dbReference>
<evidence type="ECO:0000313" key="7">
    <source>
        <dbReference type="Proteomes" id="UP000503011"/>
    </source>
</evidence>
<feature type="domain" description="Thymidylate kinase-like" evidence="5">
    <location>
        <begin position="2"/>
        <end position="184"/>
    </location>
</feature>
<dbReference type="GO" id="GO:0004550">
    <property type="term" value="F:nucleoside diphosphate kinase activity"/>
    <property type="evidence" value="ECO:0007669"/>
    <property type="project" value="TreeGrafter"/>
</dbReference>
<reference evidence="6 7" key="2">
    <citation type="submission" date="2020-03" db="EMBL/GenBank/DDBJ databases">
        <authorList>
            <person name="Ichikawa N."/>
            <person name="Kimura A."/>
            <person name="Kitahashi Y."/>
            <person name="Uohara A."/>
        </authorList>
    </citation>
    <scope>NUCLEOTIDE SEQUENCE [LARGE SCALE GENOMIC DNA]</scope>
    <source>
        <strain evidence="6 7">NBRC 105367</strain>
    </source>
</reference>
<evidence type="ECO:0000256" key="3">
    <source>
        <dbReference type="ARBA" id="ARBA00022741"/>
    </source>
</evidence>
<dbReference type="Proteomes" id="UP000503011">
    <property type="component" value="Chromosome"/>
</dbReference>
<evidence type="ECO:0000256" key="2">
    <source>
        <dbReference type="ARBA" id="ARBA00017144"/>
    </source>
</evidence>
<protein>
    <recommendedName>
        <fullName evidence="2">Thymidylate kinase</fullName>
    </recommendedName>
</protein>
<keyword evidence="7" id="KW-1185">Reference proteome</keyword>
<comment type="similarity">
    <text evidence="1">Belongs to the thymidylate kinase family.</text>
</comment>
<evidence type="ECO:0000259" key="5">
    <source>
        <dbReference type="Pfam" id="PF02223"/>
    </source>
</evidence>
<gene>
    <name evidence="6" type="ORF">Psuf_045730</name>
</gene>
<sequence>MGVDGSGKTTQAHRLAAALTASGLPATYWQNAGGRRWFGRLAERLGRDGDAQRLLGRAGLLLVESILRWLAIARALLRSRLSGRVAVMDRYAVCQYASIRAHDGSRVAEWLARRAYSLFPRPDVTFFLAIDPVEAVRRIDLRAEDRESEEFLARSTAAYRSLPEFGTFVLIDANGTADEVTALIDEHLGRLTDPTYARP</sequence>
<dbReference type="AlphaFoldDB" id="A0A6F8YMD5"/>
<dbReference type="GO" id="GO:0004798">
    <property type="term" value="F:dTMP kinase activity"/>
    <property type="evidence" value="ECO:0007669"/>
    <property type="project" value="TreeGrafter"/>
</dbReference>